<proteinExistence type="predicted"/>
<dbReference type="SUPFAM" id="SSF55729">
    <property type="entry name" value="Acyl-CoA N-acyltransferases (Nat)"/>
    <property type="match status" value="1"/>
</dbReference>
<dbReference type="InterPro" id="IPR000182">
    <property type="entry name" value="GNAT_dom"/>
</dbReference>
<dbReference type="Gene3D" id="3.40.630.30">
    <property type="match status" value="1"/>
</dbReference>
<protein>
    <submittedName>
        <fullName evidence="4">GNAT family N-acetyltransferase</fullName>
    </submittedName>
</protein>
<dbReference type="InterPro" id="IPR050832">
    <property type="entry name" value="Bact_Acetyltransf"/>
</dbReference>
<name>A0ABX7NCF1_9BACT</name>
<evidence type="ECO:0000256" key="2">
    <source>
        <dbReference type="ARBA" id="ARBA00023315"/>
    </source>
</evidence>
<sequence>MSTPDIRRIPAAETRGLRRAVLRPHQPPEAVVYPGDDDQDTLHLGLYSDGRLLGVASLYREPPPYALKAITAWRLRGMAVEQGRQGQGLGAALLKACMDHALEHRGTQVWCNARATASGFYRSLGFIQHGDVFELPGIGPHHLMSRELKESVR</sequence>
<dbReference type="PROSITE" id="PS51186">
    <property type="entry name" value="GNAT"/>
    <property type="match status" value="1"/>
</dbReference>
<evidence type="ECO:0000259" key="3">
    <source>
        <dbReference type="PROSITE" id="PS51186"/>
    </source>
</evidence>
<evidence type="ECO:0000256" key="1">
    <source>
        <dbReference type="ARBA" id="ARBA00022679"/>
    </source>
</evidence>
<dbReference type="Pfam" id="PF13673">
    <property type="entry name" value="Acetyltransf_10"/>
    <property type="match status" value="1"/>
</dbReference>
<dbReference type="Proteomes" id="UP000663090">
    <property type="component" value="Chromosome"/>
</dbReference>
<feature type="domain" description="N-acetyltransferase" evidence="3">
    <location>
        <begin position="1"/>
        <end position="149"/>
    </location>
</feature>
<dbReference type="InterPro" id="IPR016181">
    <property type="entry name" value="Acyl_CoA_acyltransferase"/>
</dbReference>
<organism evidence="4 5">
    <name type="scientific">Myxococcus landrumensis</name>
    <dbReference type="NCBI Taxonomy" id="2813577"/>
    <lineage>
        <taxon>Bacteria</taxon>
        <taxon>Pseudomonadati</taxon>
        <taxon>Myxococcota</taxon>
        <taxon>Myxococcia</taxon>
        <taxon>Myxococcales</taxon>
        <taxon>Cystobacterineae</taxon>
        <taxon>Myxococcaceae</taxon>
        <taxon>Myxococcus</taxon>
    </lineage>
</organism>
<dbReference type="PANTHER" id="PTHR43877">
    <property type="entry name" value="AMINOALKYLPHOSPHONATE N-ACETYLTRANSFERASE-RELATED-RELATED"/>
    <property type="match status" value="1"/>
</dbReference>
<dbReference type="RefSeq" id="WP_206716831.1">
    <property type="nucleotide sequence ID" value="NZ_CP071091.1"/>
</dbReference>
<evidence type="ECO:0000313" key="5">
    <source>
        <dbReference type="Proteomes" id="UP000663090"/>
    </source>
</evidence>
<keyword evidence="1" id="KW-0808">Transferase</keyword>
<dbReference type="EMBL" id="CP071091">
    <property type="protein sequence ID" value="QSQ15091.1"/>
    <property type="molecule type" value="Genomic_DNA"/>
</dbReference>
<evidence type="ECO:0000313" key="4">
    <source>
        <dbReference type="EMBL" id="QSQ15091.1"/>
    </source>
</evidence>
<reference evidence="4 5" key="1">
    <citation type="submission" date="2021-02" db="EMBL/GenBank/DDBJ databases">
        <title>De Novo genome assembly of isolated myxobacteria.</title>
        <authorList>
            <person name="Stevens D.C."/>
        </authorList>
    </citation>
    <scope>NUCLEOTIDE SEQUENCE [LARGE SCALE GENOMIC DNA]</scope>
    <source>
        <strain evidence="4 5">SCHIC003</strain>
    </source>
</reference>
<accession>A0ABX7NCF1</accession>
<dbReference type="CDD" id="cd04301">
    <property type="entry name" value="NAT_SF"/>
    <property type="match status" value="1"/>
</dbReference>
<keyword evidence="2" id="KW-0012">Acyltransferase</keyword>
<gene>
    <name evidence="4" type="ORF">JY572_03110</name>
</gene>
<keyword evidence="5" id="KW-1185">Reference proteome</keyword>